<evidence type="ECO:0008006" key="3">
    <source>
        <dbReference type="Google" id="ProtNLM"/>
    </source>
</evidence>
<dbReference type="InterPro" id="IPR029063">
    <property type="entry name" value="SAM-dependent_MTases_sf"/>
</dbReference>
<dbReference type="EMBL" id="JAUYVI010000001">
    <property type="protein sequence ID" value="MDQ7246316.1"/>
    <property type="molecule type" value="Genomic_DNA"/>
</dbReference>
<dbReference type="RefSeq" id="WP_379953695.1">
    <property type="nucleotide sequence ID" value="NZ_JAUYVI010000001.1"/>
</dbReference>
<sequence length="220" mass="23774">MPWKLIDSARHADTRLELYAKDGIFMIRANGLELMNGFSHDSETAFGRLAAELAPNQAPNVLIAGLGLGYTLAAACEALGPRGTITVAEFSPAVIDWFESHVRASVLPVLPKNVVIRETDAIVHLKSGAQGSNGYDLILLDIDNGPEPLVRSSNATLYDRAGLDLLRGALNADGSVLLWSGFESRSFEATARNAGFSVTRRAVANGPRPELDHHIYVLRR</sequence>
<dbReference type="Gene3D" id="3.40.50.150">
    <property type="entry name" value="Vaccinia Virus protein VP39"/>
    <property type="match status" value="1"/>
</dbReference>
<comment type="caution">
    <text evidence="1">The sequence shown here is derived from an EMBL/GenBank/DDBJ whole genome shotgun (WGS) entry which is preliminary data.</text>
</comment>
<evidence type="ECO:0000313" key="2">
    <source>
        <dbReference type="Proteomes" id="UP001230156"/>
    </source>
</evidence>
<name>A0ABU0YF27_9PROT</name>
<dbReference type="SUPFAM" id="SSF53335">
    <property type="entry name" value="S-adenosyl-L-methionine-dependent methyltransferases"/>
    <property type="match status" value="1"/>
</dbReference>
<organism evidence="1 2">
    <name type="scientific">Dongia sedimenti</name>
    <dbReference type="NCBI Taxonomy" id="3064282"/>
    <lineage>
        <taxon>Bacteria</taxon>
        <taxon>Pseudomonadati</taxon>
        <taxon>Pseudomonadota</taxon>
        <taxon>Alphaproteobacteria</taxon>
        <taxon>Rhodospirillales</taxon>
        <taxon>Dongiaceae</taxon>
        <taxon>Dongia</taxon>
    </lineage>
</organism>
<evidence type="ECO:0000313" key="1">
    <source>
        <dbReference type="EMBL" id="MDQ7246316.1"/>
    </source>
</evidence>
<protein>
    <recommendedName>
        <fullName evidence="3">Spermidine synthase</fullName>
    </recommendedName>
</protein>
<proteinExistence type="predicted"/>
<reference evidence="2" key="1">
    <citation type="submission" date="2023-08" db="EMBL/GenBank/DDBJ databases">
        <title>Rhodospirillaceae gen. nov., a novel taxon isolated from the Yangtze River Yuezi River estuary sludge.</title>
        <authorList>
            <person name="Ruan L."/>
        </authorList>
    </citation>
    <scope>NUCLEOTIDE SEQUENCE [LARGE SCALE GENOMIC DNA]</scope>
    <source>
        <strain evidence="2">R-7</strain>
    </source>
</reference>
<dbReference type="Proteomes" id="UP001230156">
    <property type="component" value="Unassembled WGS sequence"/>
</dbReference>
<keyword evidence="2" id="KW-1185">Reference proteome</keyword>
<gene>
    <name evidence="1" type="ORF">Q8A70_01500</name>
</gene>
<accession>A0ABU0YF27</accession>